<dbReference type="Proteomes" id="UP000189674">
    <property type="component" value="Chromosome"/>
</dbReference>
<proteinExistence type="predicted"/>
<dbReference type="InterPro" id="IPR005546">
    <property type="entry name" value="Autotransporte_beta"/>
</dbReference>
<dbReference type="PROSITE" id="PS51208">
    <property type="entry name" value="AUTOTRANSPORTER"/>
    <property type="match status" value="1"/>
</dbReference>
<feature type="signal peptide" evidence="2">
    <location>
        <begin position="1"/>
        <end position="23"/>
    </location>
</feature>
<feature type="domain" description="Autotransporter" evidence="3">
    <location>
        <begin position="557"/>
        <end position="834"/>
    </location>
</feature>
<dbReference type="InterPro" id="IPR036709">
    <property type="entry name" value="Autotransporte_beta_dom_sf"/>
</dbReference>
<feature type="region of interest" description="Disordered" evidence="1">
    <location>
        <begin position="482"/>
        <end position="501"/>
    </location>
</feature>
<evidence type="ECO:0000256" key="2">
    <source>
        <dbReference type="SAM" id="SignalP"/>
    </source>
</evidence>
<dbReference type="EMBL" id="CP019791">
    <property type="protein sequence ID" value="AQT66868.1"/>
    <property type="molecule type" value="Genomic_DNA"/>
</dbReference>
<evidence type="ECO:0000313" key="5">
    <source>
        <dbReference type="Proteomes" id="UP000189674"/>
    </source>
</evidence>
<dbReference type="AlphaFoldDB" id="A0A1U9NGJ1"/>
<gene>
    <name evidence="4" type="ORF">STSP2_00006</name>
</gene>
<dbReference type="SMART" id="SM00869">
    <property type="entry name" value="Autotransporter"/>
    <property type="match status" value="1"/>
</dbReference>
<organism evidence="4 5">
    <name type="scientific">Anaerohalosphaera lusitana</name>
    <dbReference type="NCBI Taxonomy" id="1936003"/>
    <lineage>
        <taxon>Bacteria</taxon>
        <taxon>Pseudomonadati</taxon>
        <taxon>Planctomycetota</taxon>
        <taxon>Phycisphaerae</taxon>
        <taxon>Sedimentisphaerales</taxon>
        <taxon>Anaerohalosphaeraceae</taxon>
        <taxon>Anaerohalosphaera</taxon>
    </lineage>
</organism>
<keyword evidence="2" id="KW-0732">Signal</keyword>
<dbReference type="Gene3D" id="2.40.128.130">
    <property type="entry name" value="Autotransporter beta-domain"/>
    <property type="match status" value="1"/>
</dbReference>
<dbReference type="OrthoDB" id="5431911at2"/>
<evidence type="ECO:0000313" key="4">
    <source>
        <dbReference type="EMBL" id="AQT66868.1"/>
    </source>
</evidence>
<dbReference type="Pfam" id="PF03797">
    <property type="entry name" value="Autotransporter"/>
    <property type="match status" value="1"/>
</dbReference>
<dbReference type="SUPFAM" id="SSF103515">
    <property type="entry name" value="Autotransporter"/>
    <property type="match status" value="1"/>
</dbReference>
<name>A0A1U9NGJ1_9BACT</name>
<dbReference type="KEGG" id="alus:STSP2_00006"/>
<protein>
    <recommendedName>
        <fullName evidence="3">Autotransporter domain-containing protein</fullName>
    </recommendedName>
</protein>
<accession>A0A1U9NGJ1</accession>
<dbReference type="RefSeq" id="WP_146658668.1">
    <property type="nucleotide sequence ID" value="NZ_CP019791.1"/>
</dbReference>
<keyword evidence="5" id="KW-1185">Reference proteome</keyword>
<sequence precursor="true">MIRSSGRIGVALFLCILYSAATAGAPSYSITNDVMAEQQAQVEQGFDDLFANEGTKRWLVEGTGLPAITSETLYETTGLIKDFSGIMTVGYGGLHLNNGEWLDTGSGIMLTLENFTSSKDVSITVDGLHFRSADLNNDIGSHLYVVKNTPGDTAGRVNNRGWIYSGFGWPNSSYEAHGISLTANTGLTDGVRNEGTIFVQNGRDSFGIFVDSPEIGEITNTGRIYAGASADSSRGIYVYAGTSVDKISNSGTIYINNRPDVAQGIVAVSSSGSLDVAEFTNAGDILVKGEMAYGITAQDVQGTVTNTASGNIMSISEDAYGAAFGITGGSNSDLKIVNEGTILAGGPAGAGLAVYYDAVVSNPGIIYSLDQARTLSVGYGIMRGNATLEDDFSVLLTGDPLDENYVEEILITSGSSLDLNNADLLVRTDDGSVLDTPYPLIEIGTSDIGAKRQDPEETDPLVGDFASVSAVNPQVQASWDADSRSVTMSYGPKESPAARVPEVTRETVSQSVNMVQDRMISTAVLGNMTNTFLPETSISRNSSEMIASADTNFSAKPNVTSGELFFQPYYTKTDREANSDGMGYDSHMTGFTVGYDWYFDSSLAGLHAGYGRATVDFSGAGYNRNSEDQDVFSGGVHFSKKWDSNLYAGLSSTAYVSMHDYSGRTGAALTDREHADYTGYGIQNRLIGGYIIEFDKFSLMPEAGIAHTWSHRESYTSDASDPAWDTHYSQYDDNEIKSILGGRIMGTWHKDGVTILPSAALSWEHALTDADGVSQSLPGTSPVTVESDQSNDSMVANLSMTLIEKDFSVELGYTYEYNQDVSSNGVYATIRKAF</sequence>
<evidence type="ECO:0000259" key="3">
    <source>
        <dbReference type="PROSITE" id="PS51208"/>
    </source>
</evidence>
<feature type="chain" id="PRO_5012911328" description="Autotransporter domain-containing protein" evidence="2">
    <location>
        <begin position="24"/>
        <end position="834"/>
    </location>
</feature>
<evidence type="ECO:0000256" key="1">
    <source>
        <dbReference type="SAM" id="MobiDB-lite"/>
    </source>
</evidence>
<reference evidence="5" key="1">
    <citation type="submission" date="2017-02" db="EMBL/GenBank/DDBJ databases">
        <title>Comparative genomics and description of representatives of a novel lineage of planctomycetes thriving in anoxic sediments.</title>
        <authorList>
            <person name="Spring S."/>
            <person name="Bunk B."/>
            <person name="Sproer C."/>
        </authorList>
    </citation>
    <scope>NUCLEOTIDE SEQUENCE [LARGE SCALE GENOMIC DNA]</scope>
    <source>
        <strain evidence="5">ST-NAGAB-D1</strain>
    </source>
</reference>